<protein>
    <submittedName>
        <fullName evidence="2">Cupin domain-containing protein</fullName>
    </submittedName>
</protein>
<dbReference type="AlphaFoldDB" id="A0A7J5U2D4"/>
<dbReference type="InterPro" id="IPR014710">
    <property type="entry name" value="RmlC-like_jellyroll"/>
</dbReference>
<proteinExistence type="predicted"/>
<evidence type="ECO:0000313" key="2">
    <source>
        <dbReference type="EMBL" id="KAB7731841.1"/>
    </source>
</evidence>
<dbReference type="Gene3D" id="2.60.120.10">
    <property type="entry name" value="Jelly Rolls"/>
    <property type="match status" value="1"/>
</dbReference>
<dbReference type="PANTHER" id="PTHR36440:SF1">
    <property type="entry name" value="PUTATIVE (AFU_ORTHOLOGUE AFUA_8G07350)-RELATED"/>
    <property type="match status" value="1"/>
</dbReference>
<evidence type="ECO:0000313" key="3">
    <source>
        <dbReference type="Proteomes" id="UP000488299"/>
    </source>
</evidence>
<reference evidence="2 3" key="1">
    <citation type="submission" date="2019-10" db="EMBL/GenBank/DDBJ databases">
        <title>Rudanella paleaurantiibacter sp. nov., isolated from sludge.</title>
        <authorList>
            <person name="Xu S.Q."/>
        </authorList>
    </citation>
    <scope>NUCLEOTIDE SEQUENCE [LARGE SCALE GENOMIC DNA]</scope>
    <source>
        <strain evidence="2 3">HX-22-17</strain>
    </source>
</reference>
<dbReference type="RefSeq" id="WP_152123432.1">
    <property type="nucleotide sequence ID" value="NZ_WELI01000002.1"/>
</dbReference>
<dbReference type="Proteomes" id="UP000488299">
    <property type="component" value="Unassembled WGS sequence"/>
</dbReference>
<dbReference type="SUPFAM" id="SSF51182">
    <property type="entry name" value="RmlC-like cupins"/>
    <property type="match status" value="1"/>
</dbReference>
<dbReference type="PANTHER" id="PTHR36440">
    <property type="entry name" value="PUTATIVE (AFU_ORTHOLOGUE AFUA_8G07350)-RELATED"/>
    <property type="match status" value="1"/>
</dbReference>
<organism evidence="2 3">
    <name type="scientific">Rudanella paleaurantiibacter</name>
    <dbReference type="NCBI Taxonomy" id="2614655"/>
    <lineage>
        <taxon>Bacteria</taxon>
        <taxon>Pseudomonadati</taxon>
        <taxon>Bacteroidota</taxon>
        <taxon>Cytophagia</taxon>
        <taxon>Cytophagales</taxon>
        <taxon>Cytophagaceae</taxon>
        <taxon>Rudanella</taxon>
    </lineage>
</organism>
<keyword evidence="3" id="KW-1185">Reference proteome</keyword>
<evidence type="ECO:0000259" key="1">
    <source>
        <dbReference type="Pfam" id="PF07883"/>
    </source>
</evidence>
<sequence length="179" mass="20318">MATANQILDLTPLGMLFTVLQTRADTNGKSLDLHWELLPGCNMKDPLLHIHPNAIETYEVLKGEMEFFVKDKWVVAREGDKLMVPAGVSHTFRNPTNQTVTVLNAHQPALRMEEYFEDVSKVLDKVTNNRQTEFSMNPKTMLYMGVLMNRYRNDIIARNPPDAAVRVLGFVGNLIGLNY</sequence>
<dbReference type="EMBL" id="WELI01000002">
    <property type="protein sequence ID" value="KAB7731841.1"/>
    <property type="molecule type" value="Genomic_DNA"/>
</dbReference>
<dbReference type="InterPro" id="IPR011051">
    <property type="entry name" value="RmlC_Cupin_sf"/>
</dbReference>
<dbReference type="InterPro" id="IPR013096">
    <property type="entry name" value="Cupin_2"/>
</dbReference>
<accession>A0A7J5U2D4</accession>
<gene>
    <name evidence="2" type="ORF">F5984_06350</name>
</gene>
<name>A0A7J5U2D4_9BACT</name>
<feature type="domain" description="Cupin type-2" evidence="1">
    <location>
        <begin position="35"/>
        <end position="104"/>
    </location>
</feature>
<comment type="caution">
    <text evidence="2">The sequence shown here is derived from an EMBL/GenBank/DDBJ whole genome shotgun (WGS) entry which is preliminary data.</text>
</comment>
<dbReference type="InterPro" id="IPR053146">
    <property type="entry name" value="QDO-like"/>
</dbReference>
<dbReference type="Pfam" id="PF07883">
    <property type="entry name" value="Cupin_2"/>
    <property type="match status" value="1"/>
</dbReference>